<feature type="transmembrane region" description="Helical" evidence="1">
    <location>
        <begin position="38"/>
        <end position="61"/>
    </location>
</feature>
<proteinExistence type="predicted"/>
<keyword evidence="1" id="KW-0812">Transmembrane</keyword>
<feature type="transmembrane region" description="Helical" evidence="1">
    <location>
        <begin position="7"/>
        <end position="26"/>
    </location>
</feature>
<organism evidence="2 3">
    <name type="scientific">Thalassotalea litorea</name>
    <dbReference type="NCBI Taxonomy" id="2020715"/>
    <lineage>
        <taxon>Bacteria</taxon>
        <taxon>Pseudomonadati</taxon>
        <taxon>Pseudomonadota</taxon>
        <taxon>Gammaproteobacteria</taxon>
        <taxon>Alteromonadales</taxon>
        <taxon>Colwelliaceae</taxon>
        <taxon>Thalassotalea</taxon>
    </lineage>
</organism>
<feature type="transmembrane region" description="Helical" evidence="1">
    <location>
        <begin position="99"/>
        <end position="121"/>
    </location>
</feature>
<keyword evidence="1" id="KW-0472">Membrane</keyword>
<accession>A0A5R9IPX8</accession>
<gene>
    <name evidence="2" type="ORF">FE810_01200</name>
</gene>
<dbReference type="Pfam" id="PF04241">
    <property type="entry name" value="DUF423"/>
    <property type="match status" value="1"/>
</dbReference>
<evidence type="ECO:0000313" key="3">
    <source>
        <dbReference type="Proteomes" id="UP000307790"/>
    </source>
</evidence>
<comment type="caution">
    <text evidence="2">The sequence shown here is derived from an EMBL/GenBank/DDBJ whole genome shotgun (WGS) entry which is preliminary data.</text>
</comment>
<protein>
    <submittedName>
        <fullName evidence="2">DUF423 domain-containing protein</fullName>
    </submittedName>
</protein>
<reference evidence="2 3" key="1">
    <citation type="submission" date="2019-05" db="EMBL/GenBank/DDBJ databases">
        <title>Genome sequences of Thalassotalea litorea 1K03283.</title>
        <authorList>
            <person name="Zhang D."/>
        </authorList>
    </citation>
    <scope>NUCLEOTIDE SEQUENCE [LARGE SCALE GENOMIC DNA]</scope>
    <source>
        <strain evidence="2 3">MCCC 1K03283</strain>
    </source>
</reference>
<evidence type="ECO:0000256" key="1">
    <source>
        <dbReference type="SAM" id="Phobius"/>
    </source>
</evidence>
<evidence type="ECO:0000313" key="2">
    <source>
        <dbReference type="EMBL" id="TLU67594.1"/>
    </source>
</evidence>
<dbReference type="Proteomes" id="UP000307790">
    <property type="component" value="Unassembled WGS sequence"/>
</dbReference>
<sequence>MALKRMFLFFGGSNGAIWLVISAWLVHGAANYSDKDVASLAIASAFAFIHSLLLLQVGFSLKEESSRVLNSSGILLIVGIFLFCFIILFKVVWPGSIIAALSSLTPIGGLALISAWLLIAIQGFYTK</sequence>
<dbReference type="InterPro" id="IPR006696">
    <property type="entry name" value="DUF423"/>
</dbReference>
<dbReference type="EMBL" id="VCBC01000002">
    <property type="protein sequence ID" value="TLU67594.1"/>
    <property type="molecule type" value="Genomic_DNA"/>
</dbReference>
<dbReference type="RefSeq" id="WP_138318197.1">
    <property type="nucleotide sequence ID" value="NZ_VCBC01000002.1"/>
</dbReference>
<keyword evidence="1" id="KW-1133">Transmembrane helix</keyword>
<dbReference type="OrthoDB" id="6402639at2"/>
<keyword evidence="3" id="KW-1185">Reference proteome</keyword>
<dbReference type="AlphaFoldDB" id="A0A5R9IPX8"/>
<name>A0A5R9IPX8_9GAMM</name>
<feature type="transmembrane region" description="Helical" evidence="1">
    <location>
        <begin position="73"/>
        <end position="93"/>
    </location>
</feature>